<dbReference type="Gene3D" id="3.40.470.10">
    <property type="entry name" value="Uracil-DNA glycosylase-like domain"/>
    <property type="match status" value="1"/>
</dbReference>
<dbReference type="SMART" id="SM00986">
    <property type="entry name" value="UDG"/>
    <property type="match status" value="1"/>
</dbReference>
<dbReference type="EMBL" id="JAGRQC010000001">
    <property type="protein sequence ID" value="MBR0551243.1"/>
    <property type="molecule type" value="Genomic_DNA"/>
</dbReference>
<evidence type="ECO:0000256" key="1">
    <source>
        <dbReference type="ARBA" id="ARBA00022485"/>
    </source>
</evidence>
<dbReference type="GO" id="GO:0046872">
    <property type="term" value="F:metal ion binding"/>
    <property type="evidence" value="ECO:0007669"/>
    <property type="project" value="UniProtKB-KW"/>
</dbReference>
<evidence type="ECO:0000256" key="6">
    <source>
        <dbReference type="ARBA" id="ARBA00023014"/>
    </source>
</evidence>
<feature type="domain" description="Uracil-DNA glycosylase-like" evidence="8">
    <location>
        <begin position="84"/>
        <end position="231"/>
    </location>
</feature>
<dbReference type="InterPro" id="IPR051536">
    <property type="entry name" value="UDG_Type-4/5"/>
</dbReference>
<keyword evidence="6" id="KW-0411">Iron-sulfur</keyword>
<organism evidence="9 10">
    <name type="scientific">Stakelama marina</name>
    <dbReference type="NCBI Taxonomy" id="2826939"/>
    <lineage>
        <taxon>Bacteria</taxon>
        <taxon>Pseudomonadati</taxon>
        <taxon>Pseudomonadota</taxon>
        <taxon>Alphaproteobacteria</taxon>
        <taxon>Sphingomonadales</taxon>
        <taxon>Sphingomonadaceae</taxon>
        <taxon>Stakelama</taxon>
    </lineage>
</organism>
<evidence type="ECO:0000313" key="9">
    <source>
        <dbReference type="EMBL" id="MBR0551243.1"/>
    </source>
</evidence>
<evidence type="ECO:0000256" key="2">
    <source>
        <dbReference type="ARBA" id="ARBA00022723"/>
    </source>
</evidence>
<evidence type="ECO:0000256" key="7">
    <source>
        <dbReference type="ARBA" id="ARBA00023204"/>
    </source>
</evidence>
<accession>A0A8T4IA61</accession>
<keyword evidence="7" id="KW-0234">DNA repair</keyword>
<keyword evidence="1" id="KW-0004">4Fe-4S</keyword>
<keyword evidence="2" id="KW-0479">Metal-binding</keyword>
<dbReference type="GO" id="GO:0051539">
    <property type="term" value="F:4 iron, 4 sulfur cluster binding"/>
    <property type="evidence" value="ECO:0007669"/>
    <property type="project" value="UniProtKB-KW"/>
</dbReference>
<dbReference type="SMART" id="SM00987">
    <property type="entry name" value="UreE_C"/>
    <property type="match status" value="1"/>
</dbReference>
<dbReference type="Proteomes" id="UP000676996">
    <property type="component" value="Unassembled WGS sequence"/>
</dbReference>
<dbReference type="CDD" id="cd10030">
    <property type="entry name" value="UDG-F4_TTUDGA_SPO1dp_like"/>
    <property type="match status" value="1"/>
</dbReference>
<keyword evidence="5" id="KW-0408">Iron</keyword>
<protein>
    <submittedName>
        <fullName evidence="9">Uracil-DNA glycosylase</fullName>
    </submittedName>
</protein>
<dbReference type="PANTHER" id="PTHR33693:SF1">
    <property type="entry name" value="TYPE-4 URACIL-DNA GLYCOSYLASE"/>
    <property type="match status" value="1"/>
</dbReference>
<evidence type="ECO:0000259" key="8">
    <source>
        <dbReference type="SMART" id="SM00986"/>
    </source>
</evidence>
<dbReference type="PANTHER" id="PTHR33693">
    <property type="entry name" value="TYPE-5 URACIL-DNA GLYCOSYLASE"/>
    <property type="match status" value="1"/>
</dbReference>
<dbReference type="InterPro" id="IPR005122">
    <property type="entry name" value="Uracil-DNA_glycosylase-like"/>
</dbReference>
<name>A0A8T4IA61_9SPHN</name>
<gene>
    <name evidence="9" type="ORF">J7S20_01845</name>
</gene>
<proteinExistence type="predicted"/>
<evidence type="ECO:0000256" key="3">
    <source>
        <dbReference type="ARBA" id="ARBA00022763"/>
    </source>
</evidence>
<dbReference type="AlphaFoldDB" id="A0A8T4IA61"/>
<dbReference type="SUPFAM" id="SSF52141">
    <property type="entry name" value="Uracil-DNA glycosylase-like"/>
    <property type="match status" value="1"/>
</dbReference>
<evidence type="ECO:0000256" key="4">
    <source>
        <dbReference type="ARBA" id="ARBA00022801"/>
    </source>
</evidence>
<dbReference type="Pfam" id="PF03167">
    <property type="entry name" value="UDG"/>
    <property type="match status" value="1"/>
</dbReference>
<evidence type="ECO:0000256" key="5">
    <source>
        <dbReference type="ARBA" id="ARBA00023004"/>
    </source>
</evidence>
<dbReference type="RefSeq" id="WP_284052528.1">
    <property type="nucleotide sequence ID" value="NZ_JAGRQC010000001.1"/>
</dbReference>
<keyword evidence="4" id="KW-0378">Hydrolase</keyword>
<evidence type="ECO:0000313" key="10">
    <source>
        <dbReference type="Proteomes" id="UP000676996"/>
    </source>
</evidence>
<dbReference type="GO" id="GO:0097506">
    <property type="term" value="F:deaminated base DNA N-glycosylase activity"/>
    <property type="evidence" value="ECO:0007669"/>
    <property type="project" value="UniProtKB-ARBA"/>
</dbReference>
<dbReference type="GO" id="GO:0006281">
    <property type="term" value="P:DNA repair"/>
    <property type="evidence" value="ECO:0007669"/>
    <property type="project" value="UniProtKB-KW"/>
</dbReference>
<keyword evidence="3" id="KW-0227">DNA damage</keyword>
<reference evidence="9" key="1">
    <citation type="submission" date="2021-04" db="EMBL/GenBank/DDBJ databases">
        <title>Ouciella asimina sp. nov., isolated from the surface seawater in the hydrothermal field of Okinawa Trough.</title>
        <authorList>
            <person name="Shuang W."/>
        </authorList>
    </citation>
    <scope>NUCLEOTIDE SEQUENCE</scope>
    <source>
        <strain evidence="9">LXI357</strain>
    </source>
</reference>
<keyword evidence="10" id="KW-1185">Reference proteome</keyword>
<comment type="caution">
    <text evidence="9">The sequence shown here is derived from an EMBL/GenBank/DDBJ whole genome shotgun (WGS) entry which is preliminary data.</text>
</comment>
<dbReference type="InterPro" id="IPR036895">
    <property type="entry name" value="Uracil-DNA_glycosylase-like_sf"/>
</dbReference>
<sequence length="237" mass="25424">MGADQHTDWQAEAASALEWWRDAGVDVLVEDEPRDWLARRPTPDAVAATPVAEPAALPDTLDAFVAWRTGEDAPEAAWNASILSPQGNPQADLMVIVDMPETGDADAGTLVSGPAGRLLDRMLAAIGLDRDHIYLSSLALARPLTGTLPPGAEDPLAELTRHHIGLAAPKRVLLLGQTVNRAVLGPDGARQRGRLHAINHLGREFPTVASLHPRFLLERPAAKAESWKDLQLLTGGR</sequence>